<evidence type="ECO:0000313" key="1">
    <source>
        <dbReference type="EMBL" id="VYS75813.1"/>
    </source>
</evidence>
<name>A0A6N2R426_9FIRM</name>
<proteinExistence type="predicted"/>
<protein>
    <submittedName>
        <fullName evidence="1">Uncharacterized protein</fullName>
    </submittedName>
</protein>
<dbReference type="AlphaFoldDB" id="A0A6N2R426"/>
<gene>
    <name evidence="1" type="ORF">AULFYP135_00226</name>
</gene>
<dbReference type="EMBL" id="CACRSL010000003">
    <property type="protein sequence ID" value="VYS75813.1"/>
    <property type="molecule type" value="Genomic_DNA"/>
</dbReference>
<sequence length="101" mass="11856">MAKEYIEREAFREYAMEMTESTEIQFDMCYPYWQFSKAIKEMPAADVAPMVHGRWIWANDGYLRCSNCHQKAPVMTQYQDEPMTVATDYCPNCGCRMDLEG</sequence>
<reference evidence="1" key="1">
    <citation type="submission" date="2019-11" db="EMBL/GenBank/DDBJ databases">
        <authorList>
            <person name="Feng L."/>
        </authorList>
    </citation>
    <scope>NUCLEOTIDE SEQUENCE</scope>
    <source>
        <strain evidence="1">AundefinedLFYP135</strain>
    </source>
</reference>
<accession>A0A6N2R426</accession>
<organism evidence="1">
    <name type="scientific">uncultured Anaerotruncus sp</name>
    <dbReference type="NCBI Taxonomy" id="905011"/>
    <lineage>
        <taxon>Bacteria</taxon>
        <taxon>Bacillati</taxon>
        <taxon>Bacillota</taxon>
        <taxon>Clostridia</taxon>
        <taxon>Eubacteriales</taxon>
        <taxon>Oscillospiraceae</taxon>
        <taxon>Anaerotruncus</taxon>
        <taxon>environmental samples</taxon>
    </lineage>
</organism>